<evidence type="ECO:0000259" key="3">
    <source>
        <dbReference type="Pfam" id="PF03807"/>
    </source>
</evidence>
<evidence type="ECO:0000259" key="4">
    <source>
        <dbReference type="Pfam" id="PF14748"/>
    </source>
</evidence>
<dbReference type="PANTHER" id="PTHR11645">
    <property type="entry name" value="PYRROLINE-5-CARBOXYLATE REDUCTASE"/>
    <property type="match status" value="1"/>
</dbReference>
<dbReference type="Proteomes" id="UP001521222">
    <property type="component" value="Unassembled WGS sequence"/>
</dbReference>
<dbReference type="Pfam" id="PF03807">
    <property type="entry name" value="F420_oxidored"/>
    <property type="match status" value="1"/>
</dbReference>
<organism evidence="5 6">
    <name type="scientific">Nothophoma quercina</name>
    <dbReference type="NCBI Taxonomy" id="749835"/>
    <lineage>
        <taxon>Eukaryota</taxon>
        <taxon>Fungi</taxon>
        <taxon>Dikarya</taxon>
        <taxon>Ascomycota</taxon>
        <taxon>Pezizomycotina</taxon>
        <taxon>Dothideomycetes</taxon>
        <taxon>Pleosporomycetidae</taxon>
        <taxon>Pleosporales</taxon>
        <taxon>Pleosporineae</taxon>
        <taxon>Didymellaceae</taxon>
        <taxon>Nothophoma</taxon>
    </lineage>
</organism>
<dbReference type="PANTHER" id="PTHR11645:SF65">
    <property type="entry name" value="HYPOTHETICAL PYRROLINE-5-CARBOXYLATE REDUCTASE (EUROFUNG)"/>
    <property type="match status" value="1"/>
</dbReference>
<proteinExistence type="inferred from homology"/>
<dbReference type="InterPro" id="IPR000304">
    <property type="entry name" value="Pyrroline-COOH_reductase"/>
</dbReference>
<dbReference type="Gene3D" id="3.40.50.720">
    <property type="entry name" value="NAD(P)-binding Rossmann-like Domain"/>
    <property type="match status" value="1"/>
</dbReference>
<comment type="similarity">
    <text evidence="1">Belongs to the pyrroline-5-carboxylate reductase family.</text>
</comment>
<dbReference type="HAMAP" id="MF_01925">
    <property type="entry name" value="P5C_reductase"/>
    <property type="match status" value="1"/>
</dbReference>
<dbReference type="InterPro" id="IPR028939">
    <property type="entry name" value="P5C_Rdtase_cat_N"/>
</dbReference>
<feature type="domain" description="Pyrroline-5-carboxylate reductase dimerisation" evidence="4">
    <location>
        <begin position="267"/>
        <end position="370"/>
    </location>
</feature>
<dbReference type="InterPro" id="IPR029036">
    <property type="entry name" value="P5CR_dimer"/>
</dbReference>
<evidence type="ECO:0000256" key="2">
    <source>
        <dbReference type="SAM" id="MobiDB-lite"/>
    </source>
</evidence>
<reference evidence="5 6" key="1">
    <citation type="submission" date="2024-02" db="EMBL/GenBank/DDBJ databases">
        <title>De novo assembly and annotation of 12 fungi associated with fruit tree decline syndrome in Ontario, Canada.</title>
        <authorList>
            <person name="Sulman M."/>
            <person name="Ellouze W."/>
            <person name="Ilyukhin E."/>
        </authorList>
    </citation>
    <scope>NUCLEOTIDE SEQUENCE [LARGE SCALE GENOMIC DNA]</scope>
    <source>
        <strain evidence="5 6">M97-236</strain>
    </source>
</reference>
<keyword evidence="6" id="KW-1185">Reference proteome</keyword>
<feature type="region of interest" description="Disordered" evidence="2">
    <location>
        <begin position="1"/>
        <end position="26"/>
    </location>
</feature>
<gene>
    <name evidence="5" type="ORF">SLS59_003259</name>
</gene>
<dbReference type="Pfam" id="PF14748">
    <property type="entry name" value="P5CR_dimer"/>
    <property type="match status" value="1"/>
</dbReference>
<dbReference type="Gene3D" id="1.10.3730.10">
    <property type="entry name" value="ProC C-terminal domain-like"/>
    <property type="match status" value="1"/>
</dbReference>
<dbReference type="InterPro" id="IPR008927">
    <property type="entry name" value="6-PGluconate_DH-like_C_sf"/>
</dbReference>
<accession>A0ABR3RPS4</accession>
<sequence>MITPEAQSSGNPAAQPPQMEFEKNGFGTSTGVYNNGVIEAAHILAGGFAEGTTDHQNSAPAVNFDEEEFGTSLNLHEQSLANLLDVDFFWDMPGTSARTSIAAGLVEPLDKDNFGIDRLIATVGTESSKQRVTDALSGQASRVTVLTKEDNLQTLKEADVIILAIKPVKREQVFGIPGALEALRGKLIISIMAGISTTVLSRLVSGGSEVSNGAEKLQIVRVMPNMAAKIREAMTLFTSQEGALTKENLDFTHWVFNQVGQSKHVDESTFDISAVLVGCAGSLLLLAVDGLLDAAVAEGVKRPEATEMVMQSAIGMMKLVPAGDHPSVLREKIASPGGCSIRALLELEKLGVRSAFTSAIMAAAEKSKSLSR</sequence>
<protein>
    <recommendedName>
        <fullName evidence="7">Pyrroline-5-carboxylate reductase</fullName>
    </recommendedName>
</protein>
<evidence type="ECO:0000313" key="6">
    <source>
        <dbReference type="Proteomes" id="UP001521222"/>
    </source>
</evidence>
<name>A0ABR3RPS4_9PLEO</name>
<evidence type="ECO:0000256" key="1">
    <source>
        <dbReference type="ARBA" id="ARBA00005525"/>
    </source>
</evidence>
<dbReference type="SUPFAM" id="SSF48179">
    <property type="entry name" value="6-phosphogluconate dehydrogenase C-terminal domain-like"/>
    <property type="match status" value="1"/>
</dbReference>
<feature type="compositionally biased region" description="Polar residues" evidence="2">
    <location>
        <begin position="1"/>
        <end position="12"/>
    </location>
</feature>
<evidence type="ECO:0008006" key="7">
    <source>
        <dbReference type="Google" id="ProtNLM"/>
    </source>
</evidence>
<feature type="domain" description="Pyrroline-5-carboxylate reductase catalytic N-terminal" evidence="3">
    <location>
        <begin position="133"/>
        <end position="194"/>
    </location>
</feature>
<evidence type="ECO:0000313" key="5">
    <source>
        <dbReference type="EMBL" id="KAL1606134.1"/>
    </source>
</evidence>
<dbReference type="InterPro" id="IPR036291">
    <property type="entry name" value="NAD(P)-bd_dom_sf"/>
</dbReference>
<dbReference type="SUPFAM" id="SSF51735">
    <property type="entry name" value="NAD(P)-binding Rossmann-fold domains"/>
    <property type="match status" value="1"/>
</dbReference>
<dbReference type="EMBL" id="JAKIXB020000008">
    <property type="protein sequence ID" value="KAL1606134.1"/>
    <property type="molecule type" value="Genomic_DNA"/>
</dbReference>
<comment type="caution">
    <text evidence="5">The sequence shown here is derived from an EMBL/GenBank/DDBJ whole genome shotgun (WGS) entry which is preliminary data.</text>
</comment>